<name>E2BMG9_HARSA</name>
<accession>E2BMG9</accession>
<keyword evidence="2" id="KW-1185">Reference proteome</keyword>
<dbReference type="InParanoid" id="E2BMG9"/>
<dbReference type="EMBL" id="GL449219">
    <property type="protein sequence ID" value="EFN83115.1"/>
    <property type="molecule type" value="Genomic_DNA"/>
</dbReference>
<reference evidence="1 2" key="1">
    <citation type="journal article" date="2010" name="Science">
        <title>Genomic comparison of the ants Camponotus floridanus and Harpegnathos saltator.</title>
        <authorList>
            <person name="Bonasio R."/>
            <person name="Zhang G."/>
            <person name="Ye C."/>
            <person name="Mutti N.S."/>
            <person name="Fang X."/>
            <person name="Qin N."/>
            <person name="Donahue G."/>
            <person name="Yang P."/>
            <person name="Li Q."/>
            <person name="Li C."/>
            <person name="Zhang P."/>
            <person name="Huang Z."/>
            <person name="Berger S.L."/>
            <person name="Reinberg D."/>
            <person name="Wang J."/>
            <person name="Liebig J."/>
        </authorList>
    </citation>
    <scope>NUCLEOTIDE SEQUENCE [LARGE SCALE GENOMIC DNA]</scope>
    <source>
        <strain evidence="1 2">R22 G/1</strain>
    </source>
</reference>
<evidence type="ECO:0000313" key="1">
    <source>
        <dbReference type="EMBL" id="EFN83115.1"/>
    </source>
</evidence>
<organism evidence="2">
    <name type="scientific">Harpegnathos saltator</name>
    <name type="common">Jerdon's jumping ant</name>
    <dbReference type="NCBI Taxonomy" id="610380"/>
    <lineage>
        <taxon>Eukaryota</taxon>
        <taxon>Metazoa</taxon>
        <taxon>Ecdysozoa</taxon>
        <taxon>Arthropoda</taxon>
        <taxon>Hexapoda</taxon>
        <taxon>Insecta</taxon>
        <taxon>Pterygota</taxon>
        <taxon>Neoptera</taxon>
        <taxon>Endopterygota</taxon>
        <taxon>Hymenoptera</taxon>
        <taxon>Apocrita</taxon>
        <taxon>Aculeata</taxon>
        <taxon>Formicoidea</taxon>
        <taxon>Formicidae</taxon>
        <taxon>Ponerinae</taxon>
        <taxon>Ponerini</taxon>
        <taxon>Harpegnathos</taxon>
    </lineage>
</organism>
<dbReference type="AlphaFoldDB" id="E2BMG9"/>
<protein>
    <submittedName>
        <fullName evidence="1">Uncharacterized protein</fullName>
    </submittedName>
</protein>
<sequence>MSLKTSRRCGLFRQISSDAPGPGLYERDSTVAGDGEFGSIRASDVSALGITVDPSADEYARSALRSKCEFASKSGYIAGHGRNHGSAVNPKEMRAFPLYENVSRIE</sequence>
<proteinExistence type="predicted"/>
<gene>
    <name evidence="1" type="ORF">EAI_01456</name>
</gene>
<evidence type="ECO:0000313" key="2">
    <source>
        <dbReference type="Proteomes" id="UP000008237"/>
    </source>
</evidence>
<dbReference type="Proteomes" id="UP000008237">
    <property type="component" value="Unassembled WGS sequence"/>
</dbReference>